<keyword evidence="3" id="KW-1185">Reference proteome</keyword>
<evidence type="ECO:0000313" key="2">
    <source>
        <dbReference type="EMBL" id="GMF48694.1"/>
    </source>
</evidence>
<feature type="region of interest" description="Disordered" evidence="1">
    <location>
        <begin position="100"/>
        <end position="124"/>
    </location>
</feature>
<accession>A0A9W6XYM2</accession>
<dbReference type="Proteomes" id="UP001165121">
    <property type="component" value="Unassembled WGS sequence"/>
</dbReference>
<dbReference type="OrthoDB" id="107753at2759"/>
<feature type="compositionally biased region" description="Polar residues" evidence="1">
    <location>
        <begin position="147"/>
        <end position="170"/>
    </location>
</feature>
<evidence type="ECO:0000256" key="1">
    <source>
        <dbReference type="SAM" id="MobiDB-lite"/>
    </source>
</evidence>
<feature type="region of interest" description="Disordered" evidence="1">
    <location>
        <begin position="143"/>
        <end position="170"/>
    </location>
</feature>
<sequence>MAKQNARTSALSASTDVTDEPPGTSERPQRPPSAASSAVTSSRRQTNIIEAPSPSGEGAEGLLITDTTVRSVSSAVTPSTGMLGIAAAEHTAFGLTRLSASQAPPGRRNPRQIAPTRPPQPPTVVEDAVQLPHSFVTELRAPLPTMPMQTPGWTSTTKNQSLSASIESRVGRSNSELLERIDDVLSSTSDSESAPPISVEPSSTTATTENVASVERFAERLAHSDDALTHDQIKAGAVNANTVFWREVGVEYRTNKRDYNNLLEAAVSDPRFSGINPSYIVQHDDGRLYDMWKKGNSSFVKANAKFYVSGQNSEDFYEFCDGNLDAAYLEICTRVKPELAAFVKGGIHPEDEIDSMNLTGFHSDVPANKSAKWQD</sequence>
<proteinExistence type="predicted"/>
<feature type="compositionally biased region" description="Low complexity" evidence="1">
    <location>
        <begin position="33"/>
        <end position="42"/>
    </location>
</feature>
<feature type="region of interest" description="Disordered" evidence="1">
    <location>
        <begin position="1"/>
        <end position="60"/>
    </location>
</feature>
<reference evidence="2" key="1">
    <citation type="submission" date="2023-04" db="EMBL/GenBank/DDBJ databases">
        <title>Phytophthora fragariaefolia NBRC 109709.</title>
        <authorList>
            <person name="Ichikawa N."/>
            <person name="Sato H."/>
            <person name="Tonouchi N."/>
        </authorList>
    </citation>
    <scope>NUCLEOTIDE SEQUENCE</scope>
    <source>
        <strain evidence="2">NBRC 109709</strain>
    </source>
</reference>
<feature type="compositionally biased region" description="Polar residues" evidence="1">
    <location>
        <begin position="1"/>
        <end position="16"/>
    </location>
</feature>
<comment type="caution">
    <text evidence="2">The sequence shown here is derived from an EMBL/GenBank/DDBJ whole genome shotgun (WGS) entry which is preliminary data.</text>
</comment>
<feature type="region of interest" description="Disordered" evidence="1">
    <location>
        <begin position="185"/>
        <end position="207"/>
    </location>
</feature>
<name>A0A9W6XYM2_9STRA</name>
<gene>
    <name evidence="2" type="ORF">Pfra01_001892900</name>
</gene>
<protein>
    <submittedName>
        <fullName evidence="2">Unnamed protein product</fullName>
    </submittedName>
</protein>
<evidence type="ECO:0000313" key="3">
    <source>
        <dbReference type="Proteomes" id="UP001165121"/>
    </source>
</evidence>
<organism evidence="2 3">
    <name type="scientific">Phytophthora fragariaefolia</name>
    <dbReference type="NCBI Taxonomy" id="1490495"/>
    <lineage>
        <taxon>Eukaryota</taxon>
        <taxon>Sar</taxon>
        <taxon>Stramenopiles</taxon>
        <taxon>Oomycota</taxon>
        <taxon>Peronosporomycetes</taxon>
        <taxon>Peronosporales</taxon>
        <taxon>Peronosporaceae</taxon>
        <taxon>Phytophthora</taxon>
    </lineage>
</organism>
<dbReference type="AlphaFoldDB" id="A0A9W6XYM2"/>
<dbReference type="EMBL" id="BSXT01002394">
    <property type="protein sequence ID" value="GMF48694.1"/>
    <property type="molecule type" value="Genomic_DNA"/>
</dbReference>